<proteinExistence type="predicted"/>
<comment type="caution">
    <text evidence="1">The sequence shown here is derived from an EMBL/GenBank/DDBJ whole genome shotgun (WGS) entry which is preliminary data.</text>
</comment>
<gene>
    <name evidence="1" type="ORF">L210DRAFT_3501094</name>
</gene>
<evidence type="ECO:0000313" key="1">
    <source>
        <dbReference type="EMBL" id="KAF8447406.1"/>
    </source>
</evidence>
<name>A0AAD4C379_BOLED</name>
<reference evidence="1" key="2">
    <citation type="journal article" date="2020" name="Nat. Commun.">
        <title>Large-scale genome sequencing of mycorrhizal fungi provides insights into the early evolution of symbiotic traits.</title>
        <authorList>
            <person name="Miyauchi S."/>
            <person name="Kiss E."/>
            <person name="Kuo A."/>
            <person name="Drula E."/>
            <person name="Kohler A."/>
            <person name="Sanchez-Garcia M."/>
            <person name="Morin E."/>
            <person name="Andreopoulos B."/>
            <person name="Barry K.W."/>
            <person name="Bonito G."/>
            <person name="Buee M."/>
            <person name="Carver A."/>
            <person name="Chen C."/>
            <person name="Cichocki N."/>
            <person name="Clum A."/>
            <person name="Culley D."/>
            <person name="Crous P.W."/>
            <person name="Fauchery L."/>
            <person name="Girlanda M."/>
            <person name="Hayes R.D."/>
            <person name="Keri Z."/>
            <person name="LaButti K."/>
            <person name="Lipzen A."/>
            <person name="Lombard V."/>
            <person name="Magnuson J."/>
            <person name="Maillard F."/>
            <person name="Murat C."/>
            <person name="Nolan M."/>
            <person name="Ohm R.A."/>
            <person name="Pangilinan J."/>
            <person name="Pereira M.F."/>
            <person name="Perotto S."/>
            <person name="Peter M."/>
            <person name="Pfister S."/>
            <person name="Riley R."/>
            <person name="Sitrit Y."/>
            <person name="Stielow J.B."/>
            <person name="Szollosi G."/>
            <person name="Zifcakova L."/>
            <person name="Stursova M."/>
            <person name="Spatafora J.W."/>
            <person name="Tedersoo L."/>
            <person name="Vaario L.M."/>
            <person name="Yamada A."/>
            <person name="Yan M."/>
            <person name="Wang P."/>
            <person name="Xu J."/>
            <person name="Bruns T."/>
            <person name="Baldrian P."/>
            <person name="Vilgalys R."/>
            <person name="Dunand C."/>
            <person name="Henrissat B."/>
            <person name="Grigoriev I.V."/>
            <person name="Hibbett D."/>
            <person name="Nagy L.G."/>
            <person name="Martin F.M."/>
        </authorList>
    </citation>
    <scope>NUCLEOTIDE SEQUENCE</scope>
    <source>
        <strain evidence="1">BED1</strain>
    </source>
</reference>
<sequence>MNKGPGTNVIPTLAFKLKVDPIQAPRQRPARVGIQLTNHDLQQRTIRGIAYTHHRHLFFKVILESSPSHLYPKATLHVGPAVHSNMDIYPRARVRPHPQPFPYTHNEPSYLSFGSGRDSPRHSLQGDTMAFYLVQGVSDREISGWIIGSWVTEANNKFTLHDTLIYE</sequence>
<evidence type="ECO:0000313" key="2">
    <source>
        <dbReference type="Proteomes" id="UP001194468"/>
    </source>
</evidence>
<dbReference type="Proteomes" id="UP001194468">
    <property type="component" value="Unassembled WGS sequence"/>
</dbReference>
<accession>A0AAD4C379</accession>
<protein>
    <submittedName>
        <fullName evidence="1">Uncharacterized protein</fullName>
    </submittedName>
</protein>
<keyword evidence="2" id="KW-1185">Reference proteome</keyword>
<dbReference type="AlphaFoldDB" id="A0AAD4C379"/>
<reference evidence="1" key="1">
    <citation type="submission" date="2019-10" db="EMBL/GenBank/DDBJ databases">
        <authorList>
            <consortium name="DOE Joint Genome Institute"/>
            <person name="Kuo A."/>
            <person name="Miyauchi S."/>
            <person name="Kiss E."/>
            <person name="Drula E."/>
            <person name="Kohler A."/>
            <person name="Sanchez-Garcia M."/>
            <person name="Andreopoulos B."/>
            <person name="Barry K.W."/>
            <person name="Bonito G."/>
            <person name="Buee M."/>
            <person name="Carver A."/>
            <person name="Chen C."/>
            <person name="Cichocki N."/>
            <person name="Clum A."/>
            <person name="Culley D."/>
            <person name="Crous P.W."/>
            <person name="Fauchery L."/>
            <person name="Girlanda M."/>
            <person name="Hayes R."/>
            <person name="Keri Z."/>
            <person name="LaButti K."/>
            <person name="Lipzen A."/>
            <person name="Lombard V."/>
            <person name="Magnuson J."/>
            <person name="Maillard F."/>
            <person name="Morin E."/>
            <person name="Murat C."/>
            <person name="Nolan M."/>
            <person name="Ohm R."/>
            <person name="Pangilinan J."/>
            <person name="Pereira M."/>
            <person name="Perotto S."/>
            <person name="Peter M."/>
            <person name="Riley R."/>
            <person name="Sitrit Y."/>
            <person name="Stielow B."/>
            <person name="Szollosi G."/>
            <person name="Zifcakova L."/>
            <person name="Stursova M."/>
            <person name="Spatafora J.W."/>
            <person name="Tedersoo L."/>
            <person name="Vaario L.-M."/>
            <person name="Yamada A."/>
            <person name="Yan M."/>
            <person name="Wang P."/>
            <person name="Xu J."/>
            <person name="Bruns T."/>
            <person name="Baldrian P."/>
            <person name="Vilgalys R."/>
            <person name="Henrissat B."/>
            <person name="Grigoriev I.V."/>
            <person name="Hibbett D."/>
            <person name="Nagy L.G."/>
            <person name="Martin F.M."/>
        </authorList>
    </citation>
    <scope>NUCLEOTIDE SEQUENCE</scope>
    <source>
        <strain evidence="1">BED1</strain>
    </source>
</reference>
<organism evidence="1 2">
    <name type="scientific">Boletus edulis BED1</name>
    <dbReference type="NCBI Taxonomy" id="1328754"/>
    <lineage>
        <taxon>Eukaryota</taxon>
        <taxon>Fungi</taxon>
        <taxon>Dikarya</taxon>
        <taxon>Basidiomycota</taxon>
        <taxon>Agaricomycotina</taxon>
        <taxon>Agaricomycetes</taxon>
        <taxon>Agaricomycetidae</taxon>
        <taxon>Boletales</taxon>
        <taxon>Boletineae</taxon>
        <taxon>Boletaceae</taxon>
        <taxon>Boletoideae</taxon>
        <taxon>Boletus</taxon>
    </lineage>
</organism>
<dbReference type="EMBL" id="WHUW01000004">
    <property type="protein sequence ID" value="KAF8447406.1"/>
    <property type="molecule type" value="Genomic_DNA"/>
</dbReference>